<sequence length="494" mass="55019">MTRVTRDFGDTMQKDAVPAVSSDVAFASSRFPNYKIGANNQIVDGKDDLKVMSMKEAVARETALLLEQQKRLSVRDLASKFERGLAAAAKLSEEARLREAASLEKHVLLKKLRDALESLRGRVAGRNKDDVEEAIAMVEALAVQLTQREGELIQEKSEVKKLADFLKQASEDAKKLVDEERAFARAEIESARASVQRVEEALKEHERMSRASGKQDLDELMKEVQEARRIKMLHQPSKVMDMEHELRALRVQLAEKTKRSLLLQKELARSRRGELNSSQLYELEGTEILGSYLEINPCSDDAPELSKCSIQWYRVSSEGGKKEVISGATKSIYAPEPFDVGRILQAEIIHNGQQITLTTTGAIDPAAGLGSYVEALVRRHDVEFNVVVTQMNGVNQPSESIHVLHVGKMRMKLRKGKTTNAKEYYSTSMQLCGVRGGGNAAAQALFWQAKKGVSFVLAFESERDRNAAIMLARRFAFDCNIMLAGPDDRTPLGN</sequence>
<evidence type="ECO:0000259" key="4">
    <source>
        <dbReference type="Pfam" id="PF16712"/>
    </source>
</evidence>
<keyword evidence="1" id="KW-0175">Coiled coil</keyword>
<dbReference type="InterPro" id="IPR039640">
    <property type="entry name" value="SCAB"/>
</dbReference>
<name>A0A9Q0IZK9_9ROSI</name>
<dbReference type="InterPro" id="IPR041144">
    <property type="entry name" value="SCAB-PH"/>
</dbReference>
<dbReference type="CDD" id="cd11675">
    <property type="entry name" value="SCAB1_middle"/>
    <property type="match status" value="1"/>
</dbReference>
<dbReference type="CDD" id="cd13232">
    <property type="entry name" value="Ig-PH_SCAB1"/>
    <property type="match status" value="1"/>
</dbReference>
<feature type="domain" description="Stomatal closure-related actin-binding protein Ig" evidence="2">
    <location>
        <begin position="281"/>
        <end position="378"/>
    </location>
</feature>
<evidence type="ECO:0000313" key="7">
    <source>
        <dbReference type="Proteomes" id="UP001141552"/>
    </source>
</evidence>
<dbReference type="AlphaFoldDB" id="A0A9Q0IZK9"/>
<dbReference type="Pfam" id="PF16712">
    <property type="entry name" value="SCAB_CC"/>
    <property type="match status" value="1"/>
</dbReference>
<accession>A0A9Q0IZK9</accession>
<dbReference type="FunFam" id="1.20.5.440:FF:000004">
    <property type="entry name" value="Stomatal closure-related actin-binding protein"/>
    <property type="match status" value="1"/>
</dbReference>
<evidence type="ECO:0000256" key="1">
    <source>
        <dbReference type="SAM" id="Coils"/>
    </source>
</evidence>
<gene>
    <name evidence="6" type="primary">SCAB1</name>
    <name evidence="6" type="ORF">Tsubulata_008863</name>
</gene>
<reference evidence="6" key="2">
    <citation type="journal article" date="2023" name="Plants (Basel)">
        <title>Annotation of the Turnera subulata (Passifloraceae) Draft Genome Reveals the S-Locus Evolved after the Divergence of Turneroideae from Passifloroideae in a Stepwise Manner.</title>
        <authorList>
            <person name="Henning P.M."/>
            <person name="Roalson E.H."/>
            <person name="Mir W."/>
            <person name="McCubbin A.G."/>
            <person name="Shore J.S."/>
        </authorList>
    </citation>
    <scope>NUCLEOTIDE SEQUENCE</scope>
    <source>
        <strain evidence="6">F60SS</strain>
    </source>
</reference>
<dbReference type="PANTHER" id="PTHR31172">
    <property type="entry name" value="STOMATAL CLOSURE-RELATED ACTIN-BINDING PROTEIN 1"/>
    <property type="match status" value="1"/>
</dbReference>
<evidence type="ECO:0000313" key="6">
    <source>
        <dbReference type="EMBL" id="KAJ4824116.1"/>
    </source>
</evidence>
<dbReference type="Pfam" id="PF16711">
    <property type="entry name" value="SCAB-ABD"/>
    <property type="match status" value="1"/>
</dbReference>
<reference evidence="6" key="1">
    <citation type="submission" date="2022-02" db="EMBL/GenBank/DDBJ databases">
        <authorList>
            <person name="Henning P.M."/>
            <person name="McCubbin A.G."/>
            <person name="Shore J.S."/>
        </authorList>
    </citation>
    <scope>NUCLEOTIDE SEQUENCE</scope>
    <source>
        <strain evidence="6">F60SS</strain>
        <tissue evidence="6">Leaves</tissue>
    </source>
</reference>
<dbReference type="Pfam" id="PF16709">
    <property type="entry name" value="SCAB-Ig"/>
    <property type="match status" value="1"/>
</dbReference>
<protein>
    <submittedName>
        <fullName evidence="6">Stomatal closure- actin-binding protein 1</fullName>
    </submittedName>
</protein>
<dbReference type="OrthoDB" id="2014217at2759"/>
<feature type="domain" description="Stomatal closure-related actin-binding protein actin-binding" evidence="3">
    <location>
        <begin position="54"/>
        <end position="96"/>
    </location>
</feature>
<dbReference type="Proteomes" id="UP001141552">
    <property type="component" value="Unassembled WGS sequence"/>
</dbReference>
<feature type="domain" description="Stomatal closure-related actin-binding protein PH" evidence="5">
    <location>
        <begin position="381"/>
        <end position="488"/>
    </location>
</feature>
<proteinExistence type="predicted"/>
<dbReference type="InterPro" id="IPR032015">
    <property type="entry name" value="SCAB-Ig"/>
</dbReference>
<dbReference type="GO" id="GO:0010119">
    <property type="term" value="P:regulation of stomatal movement"/>
    <property type="evidence" value="ECO:0007669"/>
    <property type="project" value="InterPro"/>
</dbReference>
<dbReference type="Gene3D" id="2.60.40.2700">
    <property type="match status" value="1"/>
</dbReference>
<dbReference type="PANTHER" id="PTHR31172:SF3">
    <property type="entry name" value="STOMATAL CLOSURE-RELATED ACTIN-BINDING PROTEIN 1"/>
    <property type="match status" value="1"/>
</dbReference>
<evidence type="ECO:0000259" key="2">
    <source>
        <dbReference type="Pfam" id="PF16709"/>
    </source>
</evidence>
<dbReference type="InterPro" id="IPR032012">
    <property type="entry name" value="SCAB-ABD"/>
</dbReference>
<dbReference type="Gene3D" id="1.20.5.440">
    <property type="entry name" value="ATP synthase delta/epsilon subunit, C-terminal domain"/>
    <property type="match status" value="1"/>
</dbReference>
<evidence type="ECO:0000259" key="5">
    <source>
        <dbReference type="Pfam" id="PF17684"/>
    </source>
</evidence>
<dbReference type="Gene3D" id="2.30.29.140">
    <property type="match status" value="1"/>
</dbReference>
<feature type="domain" description="Stomatal closure-related actin-binding protein coiled-coil" evidence="4">
    <location>
        <begin position="100"/>
        <end position="267"/>
    </location>
</feature>
<dbReference type="GO" id="GO:0003779">
    <property type="term" value="F:actin binding"/>
    <property type="evidence" value="ECO:0007669"/>
    <property type="project" value="InterPro"/>
</dbReference>
<comment type="caution">
    <text evidence="6">The sequence shown here is derived from an EMBL/GenBank/DDBJ whole genome shotgun (WGS) entry which is preliminary data.</text>
</comment>
<keyword evidence="7" id="KW-1185">Reference proteome</keyword>
<organism evidence="6 7">
    <name type="scientific">Turnera subulata</name>
    <dbReference type="NCBI Taxonomy" id="218843"/>
    <lineage>
        <taxon>Eukaryota</taxon>
        <taxon>Viridiplantae</taxon>
        <taxon>Streptophyta</taxon>
        <taxon>Embryophyta</taxon>
        <taxon>Tracheophyta</taxon>
        <taxon>Spermatophyta</taxon>
        <taxon>Magnoliopsida</taxon>
        <taxon>eudicotyledons</taxon>
        <taxon>Gunneridae</taxon>
        <taxon>Pentapetalae</taxon>
        <taxon>rosids</taxon>
        <taxon>fabids</taxon>
        <taxon>Malpighiales</taxon>
        <taxon>Passifloraceae</taxon>
        <taxon>Turnera</taxon>
    </lineage>
</organism>
<dbReference type="Pfam" id="PF17684">
    <property type="entry name" value="SCAB-PH"/>
    <property type="match status" value="1"/>
</dbReference>
<dbReference type="GO" id="GO:0007015">
    <property type="term" value="P:actin filament organization"/>
    <property type="evidence" value="ECO:0007669"/>
    <property type="project" value="InterPro"/>
</dbReference>
<dbReference type="EMBL" id="JAKUCV010007264">
    <property type="protein sequence ID" value="KAJ4824116.1"/>
    <property type="molecule type" value="Genomic_DNA"/>
</dbReference>
<dbReference type="InterPro" id="IPR032009">
    <property type="entry name" value="SCAB_CC"/>
</dbReference>
<evidence type="ECO:0000259" key="3">
    <source>
        <dbReference type="Pfam" id="PF16711"/>
    </source>
</evidence>
<feature type="coiled-coil region" evidence="1">
    <location>
        <begin position="181"/>
        <end position="259"/>
    </location>
</feature>